<accession>B1L3J3</accession>
<dbReference type="EnsemblBacteria" id="ACB07022">
    <property type="protein sequence ID" value="ACB07022"/>
    <property type="gene ID" value="Kcr_0262"/>
</dbReference>
<dbReference type="Proteomes" id="UP000001686">
    <property type="component" value="Chromosome"/>
</dbReference>
<protein>
    <submittedName>
        <fullName evidence="2">Uncharacterized protein</fullName>
    </submittedName>
</protein>
<sequence>MKKLLVAMLLLVLLTLQAPDLRAAETPLPIIVNEYVNATISTEGFGYLCGPWNVTGYIIVKNNNTGETVSDIWIPINKPSGLTISLHYAPSYANVSSGSPPSYVQADNSGANEFWHITQLRSGDNVTLKYTYTGSGCAPILVEERYDPLKIVDGVSSTVNVKLNITNNFAFAVDVKVRKVLPADNGVEGWANIANNPAFSGTPSTNVGGISYSSDYKELYWTNDGSWPDGWFTLAAGGHGNSTFSITGTPALSEVGGETRKITLGTVYIYLKAERTFTGLTIGKVFAVGDASVEAKKEQDTTNPNQWKETLVFYDTSAKFKYDLFNTTVWATEGNTPSPAIPGSFNSTQRFNITQLSPGGSFSSVPSTFTYNGIPKIWALAKFRITNDQLNGWWNYNNFTSVWPNGDVYYRVYEEIWAVRGYLIKAKKEVVSESSASCYVLGISLENLGQWETPYLEFYDVVPNGFSPDPAGTEGNMIFTPHGMLAVDVNPSSPPDYSLITSPAGYSRGYVWKAYPVPAPQNGFAAYFKGTGSGNAKSIDFKLVDGSTVTLSVYPVDGSNVNIGGTTYAEGSSFTLGSGSSATDFTVAYVDDNLTSGGGWVVVSAKGSYENLNMDVYNPIFVKYRVCGSGVYNATNLFIVGVDPRNTLDAIAISSPNTRIGFGASTLEPLLLAIALIVSIAGVLARRKR</sequence>
<dbReference type="PhylomeDB" id="B1L3J3"/>
<gene>
    <name evidence="2" type="ordered locus">Kcr_0262</name>
</gene>
<keyword evidence="1" id="KW-0812">Transmembrane</keyword>
<reference evidence="2 3" key="1">
    <citation type="journal article" date="2008" name="Proc. Natl. Acad. Sci. U.S.A.">
        <title>A korarchaeal genome reveals new insights into the evolution of the Archaea.</title>
        <authorList>
            <person name="Elkins J.G."/>
            <person name="Podar M."/>
            <person name="Graham D.E."/>
            <person name="Makarova K.S."/>
            <person name="Wolf Y."/>
            <person name="Randau L."/>
            <person name="Hedlund B.P."/>
            <person name="Brochier-Armanet C."/>
            <person name="Kunin V."/>
            <person name="Anderson I."/>
            <person name="Lapidus A."/>
            <person name="Goltsman E."/>
            <person name="Barry K."/>
            <person name="Koonin E.V."/>
            <person name="Hugenholtz P."/>
            <person name="Kyrpides N."/>
            <person name="Wanner G."/>
            <person name="Richardson P."/>
            <person name="Keller M."/>
            <person name="Stetter K.O."/>
        </authorList>
    </citation>
    <scope>NUCLEOTIDE SEQUENCE [LARGE SCALE GENOMIC DNA]</scope>
    <source>
        <strain evidence="3">OPF8</strain>
    </source>
</reference>
<dbReference type="OrthoDB" id="147991at2157"/>
<keyword evidence="1" id="KW-1133">Transmembrane helix</keyword>
<evidence type="ECO:0000313" key="2">
    <source>
        <dbReference type="EMBL" id="ACB07022.1"/>
    </source>
</evidence>
<dbReference type="InParanoid" id="B1L3J3"/>
<dbReference type="HOGENOM" id="CLU_445940_0_0_2"/>
<dbReference type="eggNOG" id="arCOG06147">
    <property type="taxonomic scope" value="Archaea"/>
</dbReference>
<dbReference type="GeneID" id="6093551"/>
<proteinExistence type="predicted"/>
<evidence type="ECO:0000313" key="3">
    <source>
        <dbReference type="Proteomes" id="UP000001686"/>
    </source>
</evidence>
<feature type="transmembrane region" description="Helical" evidence="1">
    <location>
        <begin position="660"/>
        <end position="685"/>
    </location>
</feature>
<name>B1L3J3_KORCO</name>
<dbReference type="EMBL" id="CP000968">
    <property type="protein sequence ID" value="ACB07022.1"/>
    <property type="molecule type" value="Genomic_DNA"/>
</dbReference>
<keyword evidence="3" id="KW-1185">Reference proteome</keyword>
<dbReference type="KEGG" id="kcr:Kcr_0262"/>
<dbReference type="STRING" id="374847.Kcr_0262"/>
<evidence type="ECO:0000256" key="1">
    <source>
        <dbReference type="SAM" id="Phobius"/>
    </source>
</evidence>
<dbReference type="RefSeq" id="WP_012308919.1">
    <property type="nucleotide sequence ID" value="NC_010482.1"/>
</dbReference>
<organism evidence="2 3">
    <name type="scientific">Korarchaeum cryptofilum (strain OPF8)</name>
    <dbReference type="NCBI Taxonomy" id="374847"/>
    <lineage>
        <taxon>Archaea</taxon>
        <taxon>Thermoproteota</taxon>
        <taxon>Candidatus Korarchaeia</taxon>
        <taxon>Candidatus Korarchaeales</taxon>
        <taxon>Candidatus Korarchaeaceae</taxon>
        <taxon>Candidatus Korarchaeum</taxon>
    </lineage>
</organism>
<keyword evidence="1" id="KW-0472">Membrane</keyword>
<dbReference type="AlphaFoldDB" id="B1L3J3"/>